<keyword evidence="5" id="KW-1185">Reference proteome</keyword>
<dbReference type="InterPro" id="IPR051257">
    <property type="entry name" value="Diverse_CBS-Domain"/>
</dbReference>
<dbReference type="SMART" id="SM00116">
    <property type="entry name" value="CBS"/>
    <property type="match status" value="2"/>
</dbReference>
<dbReference type="Gene3D" id="3.10.580.10">
    <property type="entry name" value="CBS-domain"/>
    <property type="match status" value="2"/>
</dbReference>
<name>A0ABT2ER91_9BACT</name>
<dbReference type="InterPro" id="IPR046342">
    <property type="entry name" value="CBS_dom_sf"/>
</dbReference>
<dbReference type="PROSITE" id="PS51371">
    <property type="entry name" value="CBS"/>
    <property type="match status" value="2"/>
</dbReference>
<feature type="domain" description="CBS" evidence="3">
    <location>
        <begin position="68"/>
        <end position="121"/>
    </location>
</feature>
<feature type="domain" description="CBS" evidence="3">
    <location>
        <begin position="9"/>
        <end position="66"/>
    </location>
</feature>
<dbReference type="PANTHER" id="PTHR43080:SF2">
    <property type="entry name" value="CBS DOMAIN-CONTAINING PROTEIN"/>
    <property type="match status" value="1"/>
</dbReference>
<evidence type="ECO:0000313" key="5">
    <source>
        <dbReference type="Proteomes" id="UP001204798"/>
    </source>
</evidence>
<organism evidence="4 5">
    <name type="scientific">Candidatus Fervidibacter sacchari</name>
    <dbReference type="NCBI Taxonomy" id="1448929"/>
    <lineage>
        <taxon>Bacteria</taxon>
        <taxon>Candidatus Fervidibacterota</taxon>
        <taxon>Candidatus Fervidibacter</taxon>
    </lineage>
</organism>
<evidence type="ECO:0000256" key="2">
    <source>
        <dbReference type="PROSITE-ProRule" id="PRU00703"/>
    </source>
</evidence>
<sequence length="121" mass="13011">MALTAKDIMTKRVVTVSPCTTVKELTELLAAKKISGVPVVDEQKRVIGIATEADVLAHPGAKTVEEIMTKRVISVKPDTPVEEIAKLLAKKKIKRVPVIDEKGKLVGIVSRADIVKAFAGK</sequence>
<proteinExistence type="predicted"/>
<evidence type="ECO:0000313" key="4">
    <source>
        <dbReference type="EMBL" id="MCS3919438.1"/>
    </source>
</evidence>
<dbReference type="SUPFAM" id="SSF54631">
    <property type="entry name" value="CBS-domain pair"/>
    <property type="match status" value="1"/>
</dbReference>
<dbReference type="Proteomes" id="UP001204798">
    <property type="component" value="Unassembled WGS sequence"/>
</dbReference>
<protein>
    <submittedName>
        <fullName evidence="4">CBS domain-containing protein</fullName>
    </submittedName>
</protein>
<dbReference type="EMBL" id="JANUCP010000003">
    <property type="protein sequence ID" value="MCS3919438.1"/>
    <property type="molecule type" value="Genomic_DNA"/>
</dbReference>
<gene>
    <name evidence="4" type="ORF">M2350_001851</name>
</gene>
<dbReference type="InterPro" id="IPR000644">
    <property type="entry name" value="CBS_dom"/>
</dbReference>
<dbReference type="RefSeq" id="WP_259095853.1">
    <property type="nucleotide sequence ID" value="NZ_CP130454.1"/>
</dbReference>
<keyword evidence="1 2" id="KW-0129">CBS domain</keyword>
<accession>A0ABT2ER91</accession>
<dbReference type="PANTHER" id="PTHR43080">
    <property type="entry name" value="CBS DOMAIN-CONTAINING PROTEIN CBSX3, MITOCHONDRIAL"/>
    <property type="match status" value="1"/>
</dbReference>
<evidence type="ECO:0000259" key="3">
    <source>
        <dbReference type="PROSITE" id="PS51371"/>
    </source>
</evidence>
<dbReference type="Pfam" id="PF00571">
    <property type="entry name" value="CBS"/>
    <property type="match status" value="2"/>
</dbReference>
<evidence type="ECO:0000256" key="1">
    <source>
        <dbReference type="ARBA" id="ARBA00023122"/>
    </source>
</evidence>
<comment type="caution">
    <text evidence="4">The sequence shown here is derived from an EMBL/GenBank/DDBJ whole genome shotgun (WGS) entry which is preliminary data.</text>
</comment>
<reference evidence="4 5" key="1">
    <citation type="submission" date="2022-08" db="EMBL/GenBank/DDBJ databases">
        <title>Bacterial and archaeal communities from various locations to study Microbial Dark Matter (Phase II).</title>
        <authorList>
            <person name="Stepanauskas R."/>
        </authorList>
    </citation>
    <scope>NUCLEOTIDE SEQUENCE [LARGE SCALE GENOMIC DNA]</scope>
    <source>
        <strain evidence="4 5">PD1</strain>
    </source>
</reference>